<evidence type="ECO:0000256" key="6">
    <source>
        <dbReference type="ARBA" id="ARBA00022679"/>
    </source>
</evidence>
<proteinExistence type="inferred from homology"/>
<feature type="domain" description="Radical SAM core" evidence="18">
    <location>
        <begin position="44"/>
        <end position="265"/>
    </location>
</feature>
<evidence type="ECO:0000256" key="8">
    <source>
        <dbReference type="ARBA" id="ARBA00022714"/>
    </source>
</evidence>
<dbReference type="AlphaFoldDB" id="A0A2T0BA29"/>
<feature type="binding site" evidence="16 17">
    <location>
        <position position="106"/>
    </location>
    <ligand>
        <name>[2Fe-2S] cluster</name>
        <dbReference type="ChEBI" id="CHEBI:190135"/>
    </ligand>
</feature>
<dbReference type="SMART" id="SM00729">
    <property type="entry name" value="Elp3"/>
    <property type="match status" value="1"/>
</dbReference>
<dbReference type="OrthoDB" id="9786826at2"/>
<dbReference type="GO" id="GO:0005506">
    <property type="term" value="F:iron ion binding"/>
    <property type="evidence" value="ECO:0007669"/>
    <property type="project" value="UniProtKB-UniRule"/>
</dbReference>
<dbReference type="Pfam" id="PF06968">
    <property type="entry name" value="BATS"/>
    <property type="match status" value="1"/>
</dbReference>
<keyword evidence="8 16" id="KW-0001">2Fe-2S</keyword>
<feature type="binding site" evidence="16 17">
    <location>
        <position position="199"/>
    </location>
    <ligand>
        <name>[2Fe-2S] cluster</name>
        <dbReference type="ChEBI" id="CHEBI:190135"/>
    </ligand>
</feature>
<dbReference type="InterPro" id="IPR007197">
    <property type="entry name" value="rSAM"/>
</dbReference>
<dbReference type="GO" id="GO:0009102">
    <property type="term" value="P:biotin biosynthetic process"/>
    <property type="evidence" value="ECO:0007669"/>
    <property type="project" value="UniProtKB-UniRule"/>
</dbReference>
<evidence type="ECO:0000313" key="19">
    <source>
        <dbReference type="EMBL" id="PRR80756.1"/>
    </source>
</evidence>
<evidence type="ECO:0000256" key="7">
    <source>
        <dbReference type="ARBA" id="ARBA00022691"/>
    </source>
</evidence>
<dbReference type="GO" id="GO:0051537">
    <property type="term" value="F:2 iron, 2 sulfur cluster binding"/>
    <property type="evidence" value="ECO:0007669"/>
    <property type="project" value="UniProtKB-KW"/>
</dbReference>
<evidence type="ECO:0000259" key="18">
    <source>
        <dbReference type="PROSITE" id="PS51918"/>
    </source>
</evidence>
<comment type="caution">
    <text evidence="19">The sequence shown here is derived from an EMBL/GenBank/DDBJ whole genome shotgun (WGS) entry which is preliminary data.</text>
</comment>
<evidence type="ECO:0000256" key="12">
    <source>
        <dbReference type="ARBA" id="ARBA00023014"/>
    </source>
</evidence>
<dbReference type="EMBL" id="PVXQ01000043">
    <property type="protein sequence ID" value="PRR80756.1"/>
    <property type="molecule type" value="Genomic_DNA"/>
</dbReference>
<dbReference type="InterPro" id="IPR002684">
    <property type="entry name" value="Biotin_synth/BioAB"/>
</dbReference>
<comment type="pathway">
    <text evidence="1 16">Cofactor biosynthesis; biotin biosynthesis; biotin from 7,8-diaminononanoate: step 2/2.</text>
</comment>
<dbReference type="SMART" id="SM00876">
    <property type="entry name" value="BATS"/>
    <property type="match status" value="1"/>
</dbReference>
<feature type="binding site" evidence="16 17">
    <location>
        <position position="139"/>
    </location>
    <ligand>
        <name>[2Fe-2S] cluster</name>
        <dbReference type="ChEBI" id="CHEBI:190135"/>
    </ligand>
</feature>
<keyword evidence="7 16" id="KW-0949">S-adenosyl-L-methionine</keyword>
<gene>
    <name evidence="19" type="primary">bioB_2</name>
    <name evidence="16" type="synonym">bioB</name>
    <name evidence="19" type="ORF">CLVI_29840</name>
</gene>
<keyword evidence="5 16" id="KW-0004">4Fe-4S</keyword>
<protein>
    <recommendedName>
        <fullName evidence="15 16">Biotin synthase</fullName>
        <ecNumber evidence="4 16">2.8.1.6</ecNumber>
    </recommendedName>
</protein>
<dbReference type="SFLD" id="SFLDG01060">
    <property type="entry name" value="BATS_domain_containing"/>
    <property type="match status" value="1"/>
</dbReference>
<dbReference type="Pfam" id="PF04055">
    <property type="entry name" value="Radical_SAM"/>
    <property type="match status" value="1"/>
</dbReference>
<dbReference type="InterPro" id="IPR058240">
    <property type="entry name" value="rSAM_sf"/>
</dbReference>
<dbReference type="InterPro" id="IPR024177">
    <property type="entry name" value="Biotin_synthase"/>
</dbReference>
<dbReference type="SUPFAM" id="SSF102114">
    <property type="entry name" value="Radical SAM enzymes"/>
    <property type="match status" value="1"/>
</dbReference>
<evidence type="ECO:0000256" key="9">
    <source>
        <dbReference type="ARBA" id="ARBA00022723"/>
    </source>
</evidence>
<evidence type="ECO:0000256" key="5">
    <source>
        <dbReference type="ARBA" id="ARBA00022485"/>
    </source>
</evidence>
<dbReference type="InterPro" id="IPR006638">
    <property type="entry name" value="Elp3/MiaA/NifB-like_rSAM"/>
</dbReference>
<evidence type="ECO:0000256" key="4">
    <source>
        <dbReference type="ARBA" id="ARBA00012236"/>
    </source>
</evidence>
<evidence type="ECO:0000256" key="14">
    <source>
        <dbReference type="ARBA" id="ARBA00057568"/>
    </source>
</evidence>
<keyword evidence="20" id="KW-1185">Reference proteome</keyword>
<dbReference type="SFLD" id="SFLDG01278">
    <property type="entry name" value="biotin_synthase_like"/>
    <property type="match status" value="1"/>
</dbReference>
<reference evidence="19 20" key="1">
    <citation type="submission" date="2018-03" db="EMBL/GenBank/DDBJ databases">
        <title>Genome sequence of Clostridium vincentii DSM 10228.</title>
        <authorList>
            <person name="Poehlein A."/>
            <person name="Daniel R."/>
        </authorList>
    </citation>
    <scope>NUCLEOTIDE SEQUENCE [LARGE SCALE GENOMIC DNA]</scope>
    <source>
        <strain evidence="19 20">DSM 10228</strain>
    </source>
</reference>
<evidence type="ECO:0000256" key="11">
    <source>
        <dbReference type="ARBA" id="ARBA00023004"/>
    </source>
</evidence>
<dbReference type="SFLD" id="SFLDS00029">
    <property type="entry name" value="Radical_SAM"/>
    <property type="match status" value="1"/>
</dbReference>
<comment type="cofactor">
    <cofactor evidence="17">
        <name>[2Fe-2S] cluster</name>
        <dbReference type="ChEBI" id="CHEBI:190135"/>
    </cofactor>
    <text evidence="17">Binds 1 [2Fe-2S] cluster. The cluster is coordinated with 3 cysteines and 1 arginine.</text>
</comment>
<feature type="binding site" evidence="16 17">
    <location>
        <position position="269"/>
    </location>
    <ligand>
        <name>[2Fe-2S] cluster</name>
        <dbReference type="ChEBI" id="CHEBI:190135"/>
    </ligand>
</feature>
<dbReference type="RefSeq" id="WP_106060889.1">
    <property type="nucleotide sequence ID" value="NZ_PVXQ01000043.1"/>
</dbReference>
<dbReference type="PROSITE" id="PS51918">
    <property type="entry name" value="RADICAL_SAM"/>
    <property type="match status" value="1"/>
</dbReference>
<name>A0A2T0BA29_9CLOT</name>
<dbReference type="Gene3D" id="3.20.20.70">
    <property type="entry name" value="Aldolase class I"/>
    <property type="match status" value="1"/>
</dbReference>
<evidence type="ECO:0000256" key="3">
    <source>
        <dbReference type="ARBA" id="ARBA00011738"/>
    </source>
</evidence>
<dbReference type="PANTHER" id="PTHR22976:SF2">
    <property type="entry name" value="BIOTIN SYNTHASE, MITOCHONDRIAL"/>
    <property type="match status" value="1"/>
</dbReference>
<keyword evidence="11 16" id="KW-0408">Iron</keyword>
<feature type="binding site" evidence="16 17">
    <location>
        <position position="62"/>
    </location>
    <ligand>
        <name>[4Fe-4S] cluster</name>
        <dbReference type="ChEBI" id="CHEBI:49883"/>
        <note>4Fe-4S-S-AdoMet</note>
    </ligand>
</feature>
<evidence type="ECO:0000256" key="13">
    <source>
        <dbReference type="ARBA" id="ARBA00051157"/>
    </source>
</evidence>
<dbReference type="PIRSF" id="PIRSF001619">
    <property type="entry name" value="Biotin_synth"/>
    <property type="match status" value="1"/>
</dbReference>
<evidence type="ECO:0000256" key="16">
    <source>
        <dbReference type="HAMAP-Rule" id="MF_01694"/>
    </source>
</evidence>
<dbReference type="CDD" id="cd01335">
    <property type="entry name" value="Radical_SAM"/>
    <property type="match status" value="1"/>
</dbReference>
<evidence type="ECO:0000256" key="1">
    <source>
        <dbReference type="ARBA" id="ARBA00004942"/>
    </source>
</evidence>
<organism evidence="19 20">
    <name type="scientific">Clostridium vincentii</name>
    <dbReference type="NCBI Taxonomy" id="52704"/>
    <lineage>
        <taxon>Bacteria</taxon>
        <taxon>Bacillati</taxon>
        <taxon>Bacillota</taxon>
        <taxon>Clostridia</taxon>
        <taxon>Eubacteriales</taxon>
        <taxon>Clostridiaceae</taxon>
        <taxon>Clostridium</taxon>
    </lineage>
</organism>
<keyword evidence="9 16" id="KW-0479">Metal-binding</keyword>
<dbReference type="Proteomes" id="UP000239471">
    <property type="component" value="Unassembled WGS sequence"/>
</dbReference>
<comment type="function">
    <text evidence="14 16">Catalyzes the conversion of dethiobiotin (DTB) to biotin by the insertion of a sulfur atom into dethiobiotin via a radical-based mechanism.</text>
</comment>
<keyword evidence="12 16" id="KW-0411">Iron-sulfur</keyword>
<dbReference type="InterPro" id="IPR013785">
    <property type="entry name" value="Aldolase_TIM"/>
</dbReference>
<evidence type="ECO:0000313" key="20">
    <source>
        <dbReference type="Proteomes" id="UP000239471"/>
    </source>
</evidence>
<feature type="binding site" evidence="16 17">
    <location>
        <position position="69"/>
    </location>
    <ligand>
        <name>[4Fe-4S] cluster</name>
        <dbReference type="ChEBI" id="CHEBI:49883"/>
        <note>4Fe-4S-S-AdoMet</note>
    </ligand>
</feature>
<evidence type="ECO:0000256" key="17">
    <source>
        <dbReference type="PIRSR" id="PIRSR001619-1"/>
    </source>
</evidence>
<evidence type="ECO:0000256" key="15">
    <source>
        <dbReference type="ARBA" id="ARBA00070199"/>
    </source>
</evidence>
<dbReference type="NCBIfam" id="TIGR00433">
    <property type="entry name" value="bioB"/>
    <property type="match status" value="1"/>
</dbReference>
<keyword evidence="6 16" id="KW-0808">Transferase</keyword>
<evidence type="ECO:0000256" key="10">
    <source>
        <dbReference type="ARBA" id="ARBA00022756"/>
    </source>
</evidence>
<comment type="cofactor">
    <cofactor evidence="16">
        <name>[2Fe-2S] cluster</name>
        <dbReference type="ChEBI" id="CHEBI:190135"/>
    </cofactor>
    <text evidence="16">Binds 1 [2Fe-2S] cluster. The cluster is coordinated with 3 cysteines and 1 arginine.</text>
</comment>
<dbReference type="GO" id="GO:0051539">
    <property type="term" value="F:4 iron, 4 sulfur cluster binding"/>
    <property type="evidence" value="ECO:0007669"/>
    <property type="project" value="UniProtKB-KW"/>
</dbReference>
<accession>A0A2T0BA29</accession>
<comment type="cofactor">
    <cofactor evidence="16 17">
        <name>[4Fe-4S] cluster</name>
        <dbReference type="ChEBI" id="CHEBI:49883"/>
    </cofactor>
    <text evidence="16 17">Binds 1 [4Fe-4S] cluster. The cluster is coordinated with 3 cysteines and an exchangeable S-adenosyl-L-methionine.</text>
</comment>
<dbReference type="GO" id="GO:0004076">
    <property type="term" value="F:biotin synthase activity"/>
    <property type="evidence" value="ECO:0007669"/>
    <property type="project" value="UniProtKB-UniRule"/>
</dbReference>
<comment type="subunit">
    <text evidence="3 16">Homodimer.</text>
</comment>
<dbReference type="InterPro" id="IPR010722">
    <property type="entry name" value="BATS_dom"/>
</dbReference>
<dbReference type="EC" id="2.8.1.6" evidence="4 16"/>
<sequence>MGLSHEIKEKVLQGYIITKEDAFQLYSEPEAELYTCANILREKFTGIKVDLCSIINGKSGSCSENCSYCAQSKHYKTGVKEYPLVSYEEVYEKAKKDEEDGIDRFSIVTSGRDLSKDDLEIVTDYYSALNKELPNISLCASHGILNKTSLIKLKKSGVKRYHHNVETSKNYYSKICTTHTYDERIHTIKLCREVGIEVCSGGIIGLGESREDRINMAMELRELDILSIPINALMPIKGTPLENESLLKEEEILRTIAVFRFINPRANIRLAAGRNLLTNYGEKAFMAGANGTISGSLLTTCGSGGTCNDRNMIKELGLEVKEKGTKF</sequence>
<dbReference type="PANTHER" id="PTHR22976">
    <property type="entry name" value="BIOTIN SYNTHASE"/>
    <property type="match status" value="1"/>
</dbReference>
<dbReference type="UniPathway" id="UPA00078">
    <property type="reaction ID" value="UER00162"/>
</dbReference>
<comment type="catalytic activity">
    <reaction evidence="13 16">
        <text>(4R,5S)-dethiobiotin + (sulfur carrier)-SH + 2 reduced [2Fe-2S]-[ferredoxin] + 2 S-adenosyl-L-methionine = (sulfur carrier)-H + biotin + 2 5'-deoxyadenosine + 2 L-methionine + 2 oxidized [2Fe-2S]-[ferredoxin]</text>
        <dbReference type="Rhea" id="RHEA:22060"/>
        <dbReference type="Rhea" id="RHEA-COMP:10000"/>
        <dbReference type="Rhea" id="RHEA-COMP:10001"/>
        <dbReference type="Rhea" id="RHEA-COMP:14737"/>
        <dbReference type="Rhea" id="RHEA-COMP:14739"/>
        <dbReference type="ChEBI" id="CHEBI:17319"/>
        <dbReference type="ChEBI" id="CHEBI:29917"/>
        <dbReference type="ChEBI" id="CHEBI:33737"/>
        <dbReference type="ChEBI" id="CHEBI:33738"/>
        <dbReference type="ChEBI" id="CHEBI:57586"/>
        <dbReference type="ChEBI" id="CHEBI:57844"/>
        <dbReference type="ChEBI" id="CHEBI:59789"/>
        <dbReference type="ChEBI" id="CHEBI:64428"/>
        <dbReference type="ChEBI" id="CHEBI:149473"/>
        <dbReference type="EC" id="2.8.1.6"/>
    </reaction>
</comment>
<evidence type="ECO:0000256" key="2">
    <source>
        <dbReference type="ARBA" id="ARBA00010765"/>
    </source>
</evidence>
<keyword evidence="10 16" id="KW-0093">Biotin biosynthesis</keyword>
<dbReference type="FunFam" id="3.20.20.70:FF:000026">
    <property type="entry name" value="Biotin synthase"/>
    <property type="match status" value="1"/>
</dbReference>
<feature type="binding site" evidence="16 17">
    <location>
        <position position="66"/>
    </location>
    <ligand>
        <name>[4Fe-4S] cluster</name>
        <dbReference type="ChEBI" id="CHEBI:49883"/>
        <note>4Fe-4S-S-AdoMet</note>
    </ligand>
</feature>
<dbReference type="HAMAP" id="MF_01694">
    <property type="entry name" value="BioB"/>
    <property type="match status" value="1"/>
</dbReference>
<comment type="similarity">
    <text evidence="2 16">Belongs to the radical SAM superfamily. Biotin synthase family.</text>
</comment>